<feature type="compositionally biased region" description="Low complexity" evidence="1">
    <location>
        <begin position="127"/>
        <end position="138"/>
    </location>
</feature>
<dbReference type="Proteomes" id="UP001210925">
    <property type="component" value="Unassembled WGS sequence"/>
</dbReference>
<gene>
    <name evidence="2" type="ORF">HK103_003486</name>
</gene>
<feature type="region of interest" description="Disordered" evidence="1">
    <location>
        <begin position="1"/>
        <end position="30"/>
    </location>
</feature>
<organism evidence="2 3">
    <name type="scientific">Boothiomyces macroporosus</name>
    <dbReference type="NCBI Taxonomy" id="261099"/>
    <lineage>
        <taxon>Eukaryota</taxon>
        <taxon>Fungi</taxon>
        <taxon>Fungi incertae sedis</taxon>
        <taxon>Chytridiomycota</taxon>
        <taxon>Chytridiomycota incertae sedis</taxon>
        <taxon>Chytridiomycetes</taxon>
        <taxon>Rhizophydiales</taxon>
        <taxon>Terramycetaceae</taxon>
        <taxon>Boothiomyces</taxon>
    </lineage>
</organism>
<evidence type="ECO:0000256" key="1">
    <source>
        <dbReference type="SAM" id="MobiDB-lite"/>
    </source>
</evidence>
<evidence type="ECO:0000313" key="3">
    <source>
        <dbReference type="Proteomes" id="UP001210925"/>
    </source>
</evidence>
<name>A0AAD5UCC6_9FUNG</name>
<proteinExistence type="predicted"/>
<reference evidence="2" key="1">
    <citation type="submission" date="2020-05" db="EMBL/GenBank/DDBJ databases">
        <title>Phylogenomic resolution of chytrid fungi.</title>
        <authorList>
            <person name="Stajich J.E."/>
            <person name="Amses K."/>
            <person name="Simmons R."/>
            <person name="Seto K."/>
            <person name="Myers J."/>
            <person name="Bonds A."/>
            <person name="Quandt C.A."/>
            <person name="Barry K."/>
            <person name="Liu P."/>
            <person name="Grigoriev I."/>
            <person name="Longcore J.E."/>
            <person name="James T.Y."/>
        </authorList>
    </citation>
    <scope>NUCLEOTIDE SEQUENCE</scope>
    <source>
        <strain evidence="2">PLAUS21</strain>
    </source>
</reference>
<accession>A0AAD5UCC6</accession>
<keyword evidence="3" id="KW-1185">Reference proteome</keyword>
<feature type="compositionally biased region" description="Polar residues" evidence="1">
    <location>
        <begin position="116"/>
        <end position="125"/>
    </location>
</feature>
<evidence type="ECO:0000313" key="2">
    <source>
        <dbReference type="EMBL" id="KAJ3250457.1"/>
    </source>
</evidence>
<protein>
    <submittedName>
        <fullName evidence="2">Uncharacterized protein</fullName>
    </submittedName>
</protein>
<dbReference type="EMBL" id="JADGKB010000258">
    <property type="protein sequence ID" value="KAJ3250457.1"/>
    <property type="molecule type" value="Genomic_DNA"/>
</dbReference>
<dbReference type="AlphaFoldDB" id="A0AAD5UCC6"/>
<feature type="compositionally biased region" description="Polar residues" evidence="1">
    <location>
        <begin position="147"/>
        <end position="156"/>
    </location>
</feature>
<comment type="caution">
    <text evidence="2">The sequence shown here is derived from an EMBL/GenBank/DDBJ whole genome shotgun (WGS) entry which is preliminary data.</text>
</comment>
<feature type="region of interest" description="Disordered" evidence="1">
    <location>
        <begin position="116"/>
        <end position="164"/>
    </location>
</feature>
<sequence length="164" mass="18121">MAPRVPSPSFEMAQRVPSPSFDLAPRVPTPPYAYNQQSSTVYSSQPNITSYSSLFQSPYSPSAKPTELVYISPQMYNNIPTTILSTDTYSTEQYSTNSLSKIPPPLLINQPTVSVQESNTLQRETQPPIIEESPISESASTPVEDAQQINDNSLSRQPPLIIKE</sequence>